<name>A0ABS3TQE5_9PSED</name>
<gene>
    <name evidence="6" type="ORF">JFY56_11675</name>
</gene>
<dbReference type="SUPFAM" id="SSF46785">
    <property type="entry name" value="Winged helix' DNA-binding domain"/>
    <property type="match status" value="1"/>
</dbReference>
<reference evidence="6 7" key="1">
    <citation type="submission" date="2020-12" db="EMBL/GenBank/DDBJ databases">
        <title>Pseudomonas schmalbachii sp. nov. isolated from millipede gut.</title>
        <authorList>
            <person name="Shelomi M."/>
        </authorList>
    </citation>
    <scope>NUCLEOTIDE SEQUENCE [LARGE SCALE GENOMIC DNA]</scope>
    <source>
        <strain evidence="6 7">Milli4</strain>
    </source>
</reference>
<dbReference type="RefSeq" id="WP_208313897.1">
    <property type="nucleotide sequence ID" value="NZ_JAELYA010000004.1"/>
</dbReference>
<dbReference type="InterPro" id="IPR000847">
    <property type="entry name" value="LysR_HTH_N"/>
</dbReference>
<dbReference type="InterPro" id="IPR005119">
    <property type="entry name" value="LysR_subst-bd"/>
</dbReference>
<keyword evidence="4" id="KW-0804">Transcription</keyword>
<dbReference type="EMBL" id="JAELYA010000004">
    <property type="protein sequence ID" value="MBO3275884.1"/>
    <property type="molecule type" value="Genomic_DNA"/>
</dbReference>
<feature type="domain" description="HTH lysR-type" evidence="5">
    <location>
        <begin position="1"/>
        <end position="59"/>
    </location>
</feature>
<dbReference type="PRINTS" id="PR00039">
    <property type="entry name" value="HTHLYSR"/>
</dbReference>
<dbReference type="Proteomes" id="UP000669060">
    <property type="component" value="Unassembled WGS sequence"/>
</dbReference>
<evidence type="ECO:0000256" key="3">
    <source>
        <dbReference type="ARBA" id="ARBA00023125"/>
    </source>
</evidence>
<dbReference type="SUPFAM" id="SSF53850">
    <property type="entry name" value="Periplasmic binding protein-like II"/>
    <property type="match status" value="1"/>
</dbReference>
<dbReference type="Gene3D" id="1.10.10.10">
    <property type="entry name" value="Winged helix-like DNA-binding domain superfamily/Winged helix DNA-binding domain"/>
    <property type="match status" value="1"/>
</dbReference>
<dbReference type="PANTHER" id="PTHR30419">
    <property type="entry name" value="HTH-TYPE TRANSCRIPTIONAL REGULATOR YBHD"/>
    <property type="match status" value="1"/>
</dbReference>
<dbReference type="PROSITE" id="PS50931">
    <property type="entry name" value="HTH_LYSR"/>
    <property type="match status" value="1"/>
</dbReference>
<dbReference type="Pfam" id="PF00126">
    <property type="entry name" value="HTH_1"/>
    <property type="match status" value="1"/>
</dbReference>
<dbReference type="InterPro" id="IPR036388">
    <property type="entry name" value="WH-like_DNA-bd_sf"/>
</dbReference>
<dbReference type="CDD" id="cd05466">
    <property type="entry name" value="PBP2_LTTR_substrate"/>
    <property type="match status" value="1"/>
</dbReference>
<dbReference type="InterPro" id="IPR050950">
    <property type="entry name" value="HTH-type_LysR_regulators"/>
</dbReference>
<keyword evidence="2" id="KW-0805">Transcription regulation</keyword>
<protein>
    <submittedName>
        <fullName evidence="6">LysR family transcriptional regulator</fullName>
    </submittedName>
</protein>
<keyword evidence="3" id="KW-0238">DNA-binding</keyword>
<dbReference type="Pfam" id="PF03466">
    <property type="entry name" value="LysR_substrate"/>
    <property type="match status" value="1"/>
</dbReference>
<dbReference type="InterPro" id="IPR036390">
    <property type="entry name" value="WH_DNA-bd_sf"/>
</dbReference>
<proteinExistence type="inferred from homology"/>
<evidence type="ECO:0000256" key="2">
    <source>
        <dbReference type="ARBA" id="ARBA00023015"/>
    </source>
</evidence>
<evidence type="ECO:0000256" key="1">
    <source>
        <dbReference type="ARBA" id="ARBA00009437"/>
    </source>
</evidence>
<evidence type="ECO:0000313" key="6">
    <source>
        <dbReference type="EMBL" id="MBO3275884.1"/>
    </source>
</evidence>
<evidence type="ECO:0000313" key="7">
    <source>
        <dbReference type="Proteomes" id="UP000669060"/>
    </source>
</evidence>
<keyword evidence="7" id="KW-1185">Reference proteome</keyword>
<comment type="similarity">
    <text evidence="1">Belongs to the LysR transcriptional regulatory family.</text>
</comment>
<sequence length="308" mass="34181">MSELRQFRHFVALAELRNFQRAADTVGLSQSAFSRSIQMLERNLGCILVDRGSREFSLTAQGELVLQHARRLLAASRSLRNELDQFEGLTAGELRFSSGPFPAQRLIPEALAAFVGAHPAIRVAFRVEDWAQAAQHLQEEQIEFFVGDARTFSSDENYRVQLLGYRGGCFFCRQGHPLTALPQIRLADLLGYPRIGVRLPDVPRRILAEIAGQADFQMDVECSQFDVALRVVSSSDGTGMAPMEAVDELIQRGELVRLRIVDIPPAEAALRLQYGIVSRAGYSLSPAARTMIEVLLASDRRLLARDAG</sequence>
<comment type="caution">
    <text evidence="6">The sequence shown here is derived from an EMBL/GenBank/DDBJ whole genome shotgun (WGS) entry which is preliminary data.</text>
</comment>
<accession>A0ABS3TQE5</accession>
<evidence type="ECO:0000259" key="5">
    <source>
        <dbReference type="PROSITE" id="PS50931"/>
    </source>
</evidence>
<evidence type="ECO:0000256" key="4">
    <source>
        <dbReference type="ARBA" id="ARBA00023163"/>
    </source>
</evidence>
<dbReference type="Gene3D" id="3.40.190.290">
    <property type="match status" value="1"/>
</dbReference>
<dbReference type="PANTHER" id="PTHR30419:SF30">
    <property type="entry name" value="LYSR FAMILY TRANSCRIPTIONAL REGULATOR"/>
    <property type="match status" value="1"/>
</dbReference>
<organism evidence="6 7">
    <name type="scientific">Pseudomonas schmalbachii</name>
    <dbReference type="NCBI Taxonomy" id="2816993"/>
    <lineage>
        <taxon>Bacteria</taxon>
        <taxon>Pseudomonadati</taxon>
        <taxon>Pseudomonadota</taxon>
        <taxon>Gammaproteobacteria</taxon>
        <taxon>Pseudomonadales</taxon>
        <taxon>Pseudomonadaceae</taxon>
        <taxon>Pseudomonas</taxon>
    </lineage>
</organism>